<name>A0A6P1CMJ0_9NOCA</name>
<dbReference type="RefSeq" id="WP_163845148.1">
    <property type="nucleotide sequence ID" value="NZ_JAAGVB010000020.1"/>
</dbReference>
<reference evidence="2 3" key="1">
    <citation type="submission" date="2020-01" db="EMBL/GenBank/DDBJ databases">
        <title>Genetics and antimicrobial susceptibilities of Nocardia species isolated from the soil; a comparison with species isolated from humans.</title>
        <authorList>
            <person name="Carrasco G."/>
            <person name="Monzon S."/>
            <person name="Sansegundo M."/>
            <person name="Garcia E."/>
            <person name="Garrido N."/>
            <person name="Medina M.J."/>
            <person name="Villalon P."/>
            <person name="Ramirez-Arocha A.C."/>
            <person name="Jimenez P."/>
            <person name="Cuesta I."/>
            <person name="Valdezate S."/>
        </authorList>
    </citation>
    <scope>NUCLEOTIDE SEQUENCE [LARGE SCALE GENOMIC DNA]</scope>
    <source>
        <strain evidence="2 3">CNM20110626</strain>
    </source>
</reference>
<proteinExistence type="predicted"/>
<protein>
    <submittedName>
        <fullName evidence="2">Uncharacterized protein</fullName>
    </submittedName>
</protein>
<keyword evidence="1" id="KW-0812">Transmembrane</keyword>
<organism evidence="2 3">
    <name type="scientific">Nocardia cyriacigeorgica</name>
    <dbReference type="NCBI Taxonomy" id="135487"/>
    <lineage>
        <taxon>Bacteria</taxon>
        <taxon>Bacillati</taxon>
        <taxon>Actinomycetota</taxon>
        <taxon>Actinomycetes</taxon>
        <taxon>Mycobacteriales</taxon>
        <taxon>Nocardiaceae</taxon>
        <taxon>Nocardia</taxon>
    </lineage>
</organism>
<accession>A0A6P1CMJ0</accession>
<evidence type="ECO:0000256" key="1">
    <source>
        <dbReference type="SAM" id="Phobius"/>
    </source>
</evidence>
<sequence length="45" mass="5126">MNRPHLPRLSADDRAFWLAWLGSLASVLFVVLLVVYLSNAARWSL</sequence>
<gene>
    <name evidence="2" type="ORF">GV791_14670</name>
</gene>
<keyword evidence="1" id="KW-0472">Membrane</keyword>
<comment type="caution">
    <text evidence="2">The sequence shown here is derived from an EMBL/GenBank/DDBJ whole genome shotgun (WGS) entry which is preliminary data.</text>
</comment>
<evidence type="ECO:0000313" key="3">
    <source>
        <dbReference type="Proteomes" id="UP000471166"/>
    </source>
</evidence>
<dbReference type="Proteomes" id="UP000471166">
    <property type="component" value="Unassembled WGS sequence"/>
</dbReference>
<evidence type="ECO:0000313" key="2">
    <source>
        <dbReference type="EMBL" id="NEW33799.1"/>
    </source>
</evidence>
<dbReference type="EMBL" id="JAAGVB010000020">
    <property type="protein sequence ID" value="NEW33799.1"/>
    <property type="molecule type" value="Genomic_DNA"/>
</dbReference>
<keyword evidence="1" id="KW-1133">Transmembrane helix</keyword>
<feature type="transmembrane region" description="Helical" evidence="1">
    <location>
        <begin position="15"/>
        <end position="37"/>
    </location>
</feature>
<dbReference type="AlphaFoldDB" id="A0A6P1CMJ0"/>